<protein>
    <submittedName>
        <fullName evidence="1">Uncharacterized protein</fullName>
    </submittedName>
</protein>
<keyword evidence="2" id="KW-1185">Reference proteome</keyword>
<organism evidence="1 2">
    <name type="scientific">Persea americana</name>
    <name type="common">Avocado</name>
    <dbReference type="NCBI Taxonomy" id="3435"/>
    <lineage>
        <taxon>Eukaryota</taxon>
        <taxon>Viridiplantae</taxon>
        <taxon>Streptophyta</taxon>
        <taxon>Embryophyta</taxon>
        <taxon>Tracheophyta</taxon>
        <taxon>Spermatophyta</taxon>
        <taxon>Magnoliopsida</taxon>
        <taxon>Magnoliidae</taxon>
        <taxon>Laurales</taxon>
        <taxon>Lauraceae</taxon>
        <taxon>Persea</taxon>
    </lineage>
</organism>
<proteinExistence type="predicted"/>
<name>A0ACC2LET0_PERAE</name>
<evidence type="ECO:0000313" key="2">
    <source>
        <dbReference type="Proteomes" id="UP001234297"/>
    </source>
</evidence>
<evidence type="ECO:0000313" key="1">
    <source>
        <dbReference type="EMBL" id="KAJ8631992.1"/>
    </source>
</evidence>
<accession>A0ACC2LET0</accession>
<dbReference type="EMBL" id="CM056816">
    <property type="protein sequence ID" value="KAJ8631992.1"/>
    <property type="molecule type" value="Genomic_DNA"/>
</dbReference>
<comment type="caution">
    <text evidence="1">The sequence shown here is derived from an EMBL/GenBank/DDBJ whole genome shotgun (WGS) entry which is preliminary data.</text>
</comment>
<sequence>MAFLDNQQTWAPYQDTKDCSLGFCSLYCPQWCYMVFPPPPPMEFPREGSGANFSPLVIAIIGMLASSFLLISYYVLASKYCSNPDSRRRRRSQHDPHEEFDDSRNPSRNEPLPVATSGLDEALIKSITVCRYKRGDGVVEGTDCSVCLSEFQEDESLRLLPKCSHAFHLPCIDKWLKSHSSCPLCRAGVVPITSLSPQSPLPALESIPNHSSSRENRQESDTIVDVDDLERGEEEPSLGNDAVVSKFPLRAPHDLNGPHERDTIIEIRDEEIRPIRRSFSMDSCHDCISIADELMMNMGDIDDGHCHFPMDVGSSKHCGEHRKNNNRSRVLHSVKKPTAMKRSSSCGRLLTRQGRGRNVDFLI</sequence>
<dbReference type="Proteomes" id="UP001234297">
    <property type="component" value="Chromosome 8"/>
</dbReference>
<gene>
    <name evidence="1" type="ORF">MRB53_025328</name>
</gene>
<reference evidence="1 2" key="1">
    <citation type="journal article" date="2022" name="Hortic Res">
        <title>A haplotype resolved chromosomal level avocado genome allows analysis of novel avocado genes.</title>
        <authorList>
            <person name="Nath O."/>
            <person name="Fletcher S.J."/>
            <person name="Hayward A."/>
            <person name="Shaw L.M."/>
            <person name="Masouleh A.K."/>
            <person name="Furtado A."/>
            <person name="Henry R.J."/>
            <person name="Mitter N."/>
        </authorList>
    </citation>
    <scope>NUCLEOTIDE SEQUENCE [LARGE SCALE GENOMIC DNA]</scope>
    <source>
        <strain evidence="2">cv. Hass</strain>
    </source>
</reference>